<evidence type="ECO:0000256" key="2">
    <source>
        <dbReference type="ARBA" id="ARBA00022475"/>
    </source>
</evidence>
<evidence type="ECO:0000256" key="4">
    <source>
        <dbReference type="ARBA" id="ARBA00022989"/>
    </source>
</evidence>
<gene>
    <name evidence="8" type="ORF">I6N95_12315</name>
</gene>
<keyword evidence="2" id="KW-1003">Cell membrane</keyword>
<comment type="subcellular location">
    <subcellularLocation>
        <location evidence="1">Cell membrane</location>
        <topology evidence="1">Multi-pass membrane protein</topology>
    </subcellularLocation>
</comment>
<keyword evidence="4 6" id="KW-1133">Transmembrane helix</keyword>
<reference evidence="8" key="1">
    <citation type="submission" date="2020-12" db="EMBL/GenBank/DDBJ databases">
        <title>Vagococcus allomyrinae sp. nov. and Enterococcus lavae sp. nov., isolated from the larvae of Allomyrina dichotoma.</title>
        <authorList>
            <person name="Lee S.D."/>
        </authorList>
    </citation>
    <scope>NUCLEOTIDE SEQUENCE</scope>
    <source>
        <strain evidence="8">BWB3-3</strain>
    </source>
</reference>
<keyword evidence="5 6" id="KW-0472">Membrane</keyword>
<evidence type="ECO:0000256" key="5">
    <source>
        <dbReference type="ARBA" id="ARBA00023136"/>
    </source>
</evidence>
<evidence type="ECO:0000256" key="3">
    <source>
        <dbReference type="ARBA" id="ARBA00022692"/>
    </source>
</evidence>
<dbReference type="InterPro" id="IPR027379">
    <property type="entry name" value="CLS_N"/>
</dbReference>
<sequence>MIELRQLLPLLVPLLLIQLSLAIVAVVKIVKQTEFRYLNKASWLVIVLLLQFIGPACYFVFGRGEE</sequence>
<dbReference type="Proteomes" id="UP000674938">
    <property type="component" value="Unassembled WGS sequence"/>
</dbReference>
<evidence type="ECO:0000256" key="6">
    <source>
        <dbReference type="SAM" id="Phobius"/>
    </source>
</evidence>
<name>A0A940P583_9ENTE</name>
<dbReference type="AlphaFoldDB" id="A0A940P583"/>
<protein>
    <submittedName>
        <fullName evidence="8">PLDc_N domain-containing protein</fullName>
    </submittedName>
</protein>
<evidence type="ECO:0000313" key="9">
    <source>
        <dbReference type="Proteomes" id="UP000674938"/>
    </source>
</evidence>
<keyword evidence="3 6" id="KW-0812">Transmembrane</keyword>
<evidence type="ECO:0000313" key="8">
    <source>
        <dbReference type="EMBL" id="MBP1041794.1"/>
    </source>
</evidence>
<proteinExistence type="predicted"/>
<comment type="caution">
    <text evidence="8">The sequence shown here is derived from an EMBL/GenBank/DDBJ whole genome shotgun (WGS) entry which is preliminary data.</text>
</comment>
<accession>A0A940P583</accession>
<keyword evidence="9" id="KW-1185">Reference proteome</keyword>
<dbReference type="EMBL" id="JAEEGA010000007">
    <property type="protein sequence ID" value="MBP1041794.1"/>
    <property type="molecule type" value="Genomic_DNA"/>
</dbReference>
<dbReference type="Pfam" id="PF13396">
    <property type="entry name" value="PLDc_N"/>
    <property type="match status" value="1"/>
</dbReference>
<feature type="transmembrane region" description="Helical" evidence="6">
    <location>
        <begin position="41"/>
        <end position="61"/>
    </location>
</feature>
<organism evidence="8 9">
    <name type="scientific">Vagococcus allomyrinae</name>
    <dbReference type="NCBI Taxonomy" id="2794353"/>
    <lineage>
        <taxon>Bacteria</taxon>
        <taxon>Bacillati</taxon>
        <taxon>Bacillota</taxon>
        <taxon>Bacilli</taxon>
        <taxon>Lactobacillales</taxon>
        <taxon>Enterococcaceae</taxon>
        <taxon>Vagococcus</taxon>
    </lineage>
</organism>
<evidence type="ECO:0000259" key="7">
    <source>
        <dbReference type="Pfam" id="PF13396"/>
    </source>
</evidence>
<feature type="domain" description="Cardiolipin synthase N-terminal" evidence="7">
    <location>
        <begin position="21"/>
        <end position="63"/>
    </location>
</feature>
<evidence type="ECO:0000256" key="1">
    <source>
        <dbReference type="ARBA" id="ARBA00004651"/>
    </source>
</evidence>
<dbReference type="GO" id="GO:0005886">
    <property type="term" value="C:plasma membrane"/>
    <property type="evidence" value="ECO:0007669"/>
    <property type="project" value="UniProtKB-SubCell"/>
</dbReference>